<evidence type="ECO:0000259" key="3">
    <source>
        <dbReference type="Pfam" id="PF08450"/>
    </source>
</evidence>
<feature type="signal peptide" evidence="2">
    <location>
        <begin position="1"/>
        <end position="38"/>
    </location>
</feature>
<dbReference type="SUPFAM" id="SSF63829">
    <property type="entry name" value="Calcium-dependent phosphotriesterase"/>
    <property type="match status" value="1"/>
</dbReference>
<keyword evidence="5" id="KW-1185">Reference proteome</keyword>
<evidence type="ECO:0000313" key="4">
    <source>
        <dbReference type="EMBL" id="GBF92656.1"/>
    </source>
</evidence>
<proteinExistence type="predicted"/>
<evidence type="ECO:0000256" key="2">
    <source>
        <dbReference type="SAM" id="SignalP"/>
    </source>
</evidence>
<sequence>MALQCSGRAPTALRARRGTAPLPLLALALLVLCGGAAAKEVGCRSKFGPYIEGAAVDKAGNVYAVSWDRKLGSVGKVATAGDGACSAAAATPANVIGLRVLPDGSFLGAGFDGKKVVLIKDGATTTFCADPAMVSPNDLAISPKTGFVYVSGQAWKDNNAVGDGDVWLCRGKGAPAVRLAQLGRTNGIEVSADGGWLFVSESFNKGGNPVSNVIWRFPIAADGAIDAAKKELVIDFEAADGSGKTDVDGMRLDAAGRLYVTRHNGAAVVVVDPMGTNKVLERIPLPFSAPTNLEFGGPDGKTLYVVGRCGFRTPYGTGDGCIEAIDRPVAGLYWSNLQKGLPKVAV</sequence>
<name>A0A2V0NYG5_9CHLO</name>
<evidence type="ECO:0000313" key="5">
    <source>
        <dbReference type="Proteomes" id="UP000247498"/>
    </source>
</evidence>
<protein>
    <recommendedName>
        <fullName evidence="3">SMP-30/Gluconolactonase/LRE-like region domain-containing protein</fullName>
    </recommendedName>
</protein>
<dbReference type="EMBL" id="BDRX01000034">
    <property type="protein sequence ID" value="GBF92656.1"/>
    <property type="molecule type" value="Genomic_DNA"/>
</dbReference>
<dbReference type="GO" id="GO:0016787">
    <property type="term" value="F:hydrolase activity"/>
    <property type="evidence" value="ECO:0007669"/>
    <property type="project" value="UniProtKB-KW"/>
</dbReference>
<feature type="domain" description="SMP-30/Gluconolactonase/LRE-like region" evidence="3">
    <location>
        <begin position="95"/>
        <end position="305"/>
    </location>
</feature>
<dbReference type="Gene3D" id="2.120.10.30">
    <property type="entry name" value="TolB, C-terminal domain"/>
    <property type="match status" value="1"/>
</dbReference>
<evidence type="ECO:0000256" key="1">
    <source>
        <dbReference type="ARBA" id="ARBA00022801"/>
    </source>
</evidence>
<keyword evidence="1" id="KW-0378">Hydrolase</keyword>
<reference evidence="4 5" key="1">
    <citation type="journal article" date="2018" name="Sci. Rep.">
        <title>Raphidocelis subcapitata (=Pseudokirchneriella subcapitata) provides an insight into genome evolution and environmental adaptations in the Sphaeropleales.</title>
        <authorList>
            <person name="Suzuki S."/>
            <person name="Yamaguchi H."/>
            <person name="Nakajima N."/>
            <person name="Kawachi M."/>
        </authorList>
    </citation>
    <scope>NUCLEOTIDE SEQUENCE [LARGE SCALE GENOMIC DNA]</scope>
    <source>
        <strain evidence="4 5">NIES-35</strain>
    </source>
</reference>
<comment type="caution">
    <text evidence="4">The sequence shown here is derived from an EMBL/GenBank/DDBJ whole genome shotgun (WGS) entry which is preliminary data.</text>
</comment>
<dbReference type="InterPro" id="IPR051262">
    <property type="entry name" value="SMP-30/CGR1_Lactonase"/>
</dbReference>
<gene>
    <name evidence="4" type="ORF">Rsub_05025</name>
</gene>
<dbReference type="STRING" id="307507.A0A2V0NYG5"/>
<dbReference type="PANTHER" id="PTHR47572">
    <property type="entry name" value="LIPOPROTEIN-RELATED"/>
    <property type="match status" value="1"/>
</dbReference>
<dbReference type="PANTHER" id="PTHR47572:SF4">
    <property type="entry name" value="LACTONASE DRP35"/>
    <property type="match status" value="1"/>
</dbReference>
<dbReference type="InterPro" id="IPR013658">
    <property type="entry name" value="SGL"/>
</dbReference>
<dbReference type="InParanoid" id="A0A2V0NYG5"/>
<accession>A0A2V0NYG5</accession>
<feature type="chain" id="PRO_5015868438" description="SMP-30/Gluconolactonase/LRE-like region domain-containing protein" evidence="2">
    <location>
        <begin position="39"/>
        <end position="346"/>
    </location>
</feature>
<keyword evidence="2" id="KW-0732">Signal</keyword>
<dbReference type="InterPro" id="IPR011042">
    <property type="entry name" value="6-blade_b-propeller_TolB-like"/>
</dbReference>
<dbReference type="Proteomes" id="UP000247498">
    <property type="component" value="Unassembled WGS sequence"/>
</dbReference>
<dbReference type="Pfam" id="PF08450">
    <property type="entry name" value="SGL"/>
    <property type="match status" value="1"/>
</dbReference>
<organism evidence="4 5">
    <name type="scientific">Raphidocelis subcapitata</name>
    <dbReference type="NCBI Taxonomy" id="307507"/>
    <lineage>
        <taxon>Eukaryota</taxon>
        <taxon>Viridiplantae</taxon>
        <taxon>Chlorophyta</taxon>
        <taxon>core chlorophytes</taxon>
        <taxon>Chlorophyceae</taxon>
        <taxon>CS clade</taxon>
        <taxon>Sphaeropleales</taxon>
        <taxon>Selenastraceae</taxon>
        <taxon>Raphidocelis</taxon>
    </lineage>
</organism>
<dbReference type="AlphaFoldDB" id="A0A2V0NYG5"/>
<dbReference type="OrthoDB" id="535292at2759"/>